<dbReference type="AlphaFoldDB" id="A0A7T7XPA7"/>
<dbReference type="CDD" id="cd01465">
    <property type="entry name" value="vWA_subgroup"/>
    <property type="match status" value="1"/>
</dbReference>
<keyword evidence="1" id="KW-0732">Signal</keyword>
<reference evidence="3" key="1">
    <citation type="submission" date="2021-01" db="EMBL/GenBank/DDBJ databases">
        <title>Description of Breznakiella homolactica.</title>
        <authorList>
            <person name="Song Y."/>
            <person name="Brune A."/>
        </authorList>
    </citation>
    <scope>NUCLEOTIDE SEQUENCE</scope>
    <source>
        <strain evidence="3">RmG30</strain>
    </source>
</reference>
<gene>
    <name evidence="3" type="ORF">JFL75_03720</name>
</gene>
<dbReference type="InterPro" id="IPR021908">
    <property type="entry name" value="YfbK_C"/>
</dbReference>
<dbReference type="InterPro" id="IPR022156">
    <property type="entry name" value="Uncharacterised_YfbK_N"/>
</dbReference>
<dbReference type="PANTHER" id="PTHR10579:SF43">
    <property type="entry name" value="ZINC FINGER (C3HC4-TYPE RING FINGER) FAMILY PROTEIN"/>
    <property type="match status" value="1"/>
</dbReference>
<keyword evidence="4" id="KW-1185">Reference proteome</keyword>
<feature type="domain" description="VWFA" evidence="2">
    <location>
        <begin position="162"/>
        <end position="340"/>
    </location>
</feature>
<dbReference type="RefSeq" id="WP_215627338.1">
    <property type="nucleotide sequence ID" value="NZ_CP067089.2"/>
</dbReference>
<accession>A0A7T7XPA7</accession>
<protein>
    <submittedName>
        <fullName evidence="3">VWA domain-containing protein</fullName>
    </submittedName>
</protein>
<dbReference type="SUPFAM" id="SSF53300">
    <property type="entry name" value="vWA-like"/>
    <property type="match status" value="1"/>
</dbReference>
<dbReference type="PROSITE" id="PS51257">
    <property type="entry name" value="PROKAR_LIPOPROTEIN"/>
    <property type="match status" value="1"/>
</dbReference>
<sequence length="531" mass="58073">MKNLKLLKTILAVFILSACSSYSPKTALYEEADYASMYAANVVFDTIDGEEEFNTEGFDHIEDNPFLLVKNNPLSTFSIDVDTAGYAIARRYISNGSMPPKSAIRIEELVNYFDYDYPPPDSGAPFAVYTETAECPWNTDHLLTRIAVKGKEFPAGQRPKVNLVFLLDVSGSMDEPNKLPLVKSAMEALLNELKGTDRVAICVYAGAAGVVLPPTSCDNKERILASFSKLSAGGSTAGGAGIQLAYKLAEENFDPSGVNRVILCTDGDFNVGISNRSDLTDLIEEKAKTGVSLTVLGFGMYNYKDGMLKQLASKGNGNYGYIDTMEEAEKMLVKQLDGTLITIASDVKIQVEFNPSLVGAYRLIGYENRVMRSEEFNDDTVDAGDIGAGHRVTAFYELIPPGREADSLPQVDPLKYSVPNAKQPANQYWDELLTVKMRYKNPNETVSEFISFPVKTDSIAAENTASDDFTFAASVAAFGMLLRDSPYKGTATYSLVRDMARQSKGDDADGYRGGFLTLLDEAESIQTKTKK</sequence>
<dbReference type="InterPro" id="IPR002035">
    <property type="entry name" value="VWF_A"/>
</dbReference>
<name>A0A7T7XPA7_9SPIR</name>
<dbReference type="Gene3D" id="3.40.50.410">
    <property type="entry name" value="von Willebrand factor, type A domain"/>
    <property type="match status" value="1"/>
</dbReference>
<dbReference type="PANTHER" id="PTHR10579">
    <property type="entry name" value="CALCIUM-ACTIVATED CHLORIDE CHANNEL REGULATOR"/>
    <property type="match status" value="1"/>
</dbReference>
<evidence type="ECO:0000313" key="4">
    <source>
        <dbReference type="Proteomes" id="UP000595917"/>
    </source>
</evidence>
<feature type="signal peptide" evidence="1">
    <location>
        <begin position="1"/>
        <end position="23"/>
    </location>
</feature>
<proteinExistence type="predicted"/>
<dbReference type="SMART" id="SM00327">
    <property type="entry name" value="VWA"/>
    <property type="match status" value="1"/>
</dbReference>
<dbReference type="Pfam" id="PF12450">
    <property type="entry name" value="vWF_A"/>
    <property type="match status" value="1"/>
</dbReference>
<evidence type="ECO:0000256" key="1">
    <source>
        <dbReference type="SAM" id="SignalP"/>
    </source>
</evidence>
<dbReference type="Pfam" id="PF12034">
    <property type="entry name" value="YfbK_C"/>
    <property type="match status" value="1"/>
</dbReference>
<dbReference type="KEGG" id="bhc:JFL75_03720"/>
<evidence type="ECO:0000259" key="2">
    <source>
        <dbReference type="PROSITE" id="PS50234"/>
    </source>
</evidence>
<organism evidence="3 4">
    <name type="scientific">Breznakiella homolactica</name>
    <dbReference type="NCBI Taxonomy" id="2798577"/>
    <lineage>
        <taxon>Bacteria</taxon>
        <taxon>Pseudomonadati</taxon>
        <taxon>Spirochaetota</taxon>
        <taxon>Spirochaetia</taxon>
        <taxon>Spirochaetales</taxon>
        <taxon>Breznakiellaceae</taxon>
        <taxon>Breznakiella</taxon>
    </lineage>
</organism>
<dbReference type="Pfam" id="PF00092">
    <property type="entry name" value="VWA"/>
    <property type="match status" value="1"/>
</dbReference>
<dbReference type="PROSITE" id="PS50234">
    <property type="entry name" value="VWFA"/>
    <property type="match status" value="1"/>
</dbReference>
<dbReference type="EMBL" id="CP067089">
    <property type="protein sequence ID" value="QQO10034.1"/>
    <property type="molecule type" value="Genomic_DNA"/>
</dbReference>
<dbReference type="InterPro" id="IPR036465">
    <property type="entry name" value="vWFA_dom_sf"/>
</dbReference>
<dbReference type="Proteomes" id="UP000595917">
    <property type="component" value="Chromosome"/>
</dbReference>
<evidence type="ECO:0000313" key="3">
    <source>
        <dbReference type="EMBL" id="QQO10034.1"/>
    </source>
</evidence>
<dbReference type="InterPro" id="IPR051266">
    <property type="entry name" value="CLCR"/>
</dbReference>
<feature type="chain" id="PRO_5031560431" evidence="1">
    <location>
        <begin position="24"/>
        <end position="531"/>
    </location>
</feature>